<evidence type="ECO:0000313" key="2">
    <source>
        <dbReference type="EMBL" id="ACU71331.1"/>
    </source>
</evidence>
<gene>
    <name evidence="2" type="ordered locus">Caci_2413</name>
</gene>
<dbReference type="HOGENOM" id="CLU_1591590_0_0_11"/>
<dbReference type="InterPro" id="IPR002696">
    <property type="entry name" value="Membr_insert_effic_factor_YidD"/>
</dbReference>
<sequence length="167" mass="17761">MGAAMDDEIGTGEILDEDTARRDRRRWSSDRCLDDTCDLECLSSGTCCESAGFLDGNCLLGLTTLTGTIGGLLAALAGTGPVGRRLRTEPRVPPGPLAAALHRGVRYYQVRISARRPGYGGCRYAPTCSAYAAEALRRHGALKGTRLAARRLRRCRPGTAGGLDPVP</sequence>
<dbReference type="GO" id="GO:0005886">
    <property type="term" value="C:plasma membrane"/>
    <property type="evidence" value="ECO:0007669"/>
    <property type="project" value="UniProtKB-SubCell"/>
</dbReference>
<protein>
    <recommendedName>
        <fullName evidence="1">Putative membrane protein insertion efficiency factor</fullName>
    </recommendedName>
</protein>
<dbReference type="KEGG" id="cai:Caci_2413"/>
<dbReference type="NCBIfam" id="TIGR00278">
    <property type="entry name" value="membrane protein insertion efficiency factor YidD"/>
    <property type="match status" value="1"/>
</dbReference>
<dbReference type="AlphaFoldDB" id="C7PVT9"/>
<evidence type="ECO:0000256" key="1">
    <source>
        <dbReference type="HAMAP-Rule" id="MF_00386"/>
    </source>
</evidence>
<name>C7PVT9_CATAD</name>
<dbReference type="SMART" id="SM01234">
    <property type="entry name" value="Haemolytic"/>
    <property type="match status" value="1"/>
</dbReference>
<keyword evidence="1" id="KW-1003">Cell membrane</keyword>
<accession>C7PVT9</accession>
<evidence type="ECO:0000313" key="3">
    <source>
        <dbReference type="Proteomes" id="UP000000851"/>
    </source>
</evidence>
<dbReference type="PANTHER" id="PTHR33383:SF1">
    <property type="entry name" value="MEMBRANE PROTEIN INSERTION EFFICIENCY FACTOR-RELATED"/>
    <property type="match status" value="1"/>
</dbReference>
<dbReference type="Pfam" id="PF01809">
    <property type="entry name" value="YidD"/>
    <property type="match status" value="1"/>
</dbReference>
<dbReference type="EMBL" id="CP001700">
    <property type="protein sequence ID" value="ACU71331.1"/>
    <property type="molecule type" value="Genomic_DNA"/>
</dbReference>
<proteinExistence type="inferred from homology"/>
<organism evidence="2 3">
    <name type="scientific">Catenulispora acidiphila (strain DSM 44928 / JCM 14897 / NBRC 102108 / NRRL B-24433 / ID139908)</name>
    <dbReference type="NCBI Taxonomy" id="479433"/>
    <lineage>
        <taxon>Bacteria</taxon>
        <taxon>Bacillati</taxon>
        <taxon>Actinomycetota</taxon>
        <taxon>Actinomycetes</taxon>
        <taxon>Catenulisporales</taxon>
        <taxon>Catenulisporaceae</taxon>
        <taxon>Catenulispora</taxon>
    </lineage>
</organism>
<comment type="subcellular location">
    <subcellularLocation>
        <location evidence="1">Cell membrane</location>
        <topology evidence="1">Peripheral membrane protein</topology>
        <orientation evidence="1">Cytoplasmic side</orientation>
    </subcellularLocation>
</comment>
<keyword evidence="1" id="KW-0472">Membrane</keyword>
<keyword evidence="3" id="KW-1185">Reference proteome</keyword>
<comment type="function">
    <text evidence="1">Could be involved in insertion of integral membrane proteins into the membrane.</text>
</comment>
<reference evidence="2 3" key="1">
    <citation type="journal article" date="2009" name="Stand. Genomic Sci.">
        <title>Complete genome sequence of Catenulispora acidiphila type strain (ID 139908).</title>
        <authorList>
            <person name="Copeland A."/>
            <person name="Lapidus A."/>
            <person name="Glavina Del Rio T."/>
            <person name="Nolan M."/>
            <person name="Lucas S."/>
            <person name="Chen F."/>
            <person name="Tice H."/>
            <person name="Cheng J.F."/>
            <person name="Bruce D."/>
            <person name="Goodwin L."/>
            <person name="Pitluck S."/>
            <person name="Mikhailova N."/>
            <person name="Pati A."/>
            <person name="Ivanova N."/>
            <person name="Mavromatis K."/>
            <person name="Chen A."/>
            <person name="Palaniappan K."/>
            <person name="Chain P."/>
            <person name="Land M."/>
            <person name="Hauser L."/>
            <person name="Chang Y.J."/>
            <person name="Jeffries C.D."/>
            <person name="Chertkov O."/>
            <person name="Brettin T."/>
            <person name="Detter J.C."/>
            <person name="Han C."/>
            <person name="Ali Z."/>
            <person name="Tindall B.J."/>
            <person name="Goker M."/>
            <person name="Bristow J."/>
            <person name="Eisen J.A."/>
            <person name="Markowitz V."/>
            <person name="Hugenholtz P."/>
            <person name="Kyrpides N.C."/>
            <person name="Klenk H.P."/>
        </authorList>
    </citation>
    <scope>NUCLEOTIDE SEQUENCE [LARGE SCALE GENOMIC DNA]</scope>
    <source>
        <strain evidence="3">DSM 44928 / JCM 14897 / NBRC 102108 / NRRL B-24433 / ID139908</strain>
    </source>
</reference>
<dbReference type="Proteomes" id="UP000000851">
    <property type="component" value="Chromosome"/>
</dbReference>
<dbReference type="InParanoid" id="C7PVT9"/>
<comment type="similarity">
    <text evidence="1">Belongs to the UPF0161 family.</text>
</comment>
<dbReference type="HAMAP" id="MF_00386">
    <property type="entry name" value="UPF0161_YidD"/>
    <property type="match status" value="1"/>
</dbReference>
<dbReference type="STRING" id="479433.Caci_2413"/>
<dbReference type="eggNOG" id="COG0759">
    <property type="taxonomic scope" value="Bacteria"/>
</dbReference>
<dbReference type="PANTHER" id="PTHR33383">
    <property type="entry name" value="MEMBRANE PROTEIN INSERTION EFFICIENCY FACTOR-RELATED"/>
    <property type="match status" value="1"/>
</dbReference>